<name>A0ABY7L9Q0_9GAMM</name>
<dbReference type="EMBL" id="CP114584">
    <property type="protein sequence ID" value="WBA13982.1"/>
    <property type="molecule type" value="Genomic_DNA"/>
</dbReference>
<sequence>MSLIKWIEFPSLGDERGNLVALEGLKNIPFEIKRVYYLLDMQANVPRGFHAHKEIVQVAICVKGSCDILMDNGQDKEIVTLDSPSKGLLIDVMQWHEMSNFSQDCVLLVLASEHYDETDYIRDYPRFFQEVNNENTSTQ</sequence>
<dbReference type="Gene3D" id="2.60.120.10">
    <property type="entry name" value="Jelly Rolls"/>
    <property type="match status" value="1"/>
</dbReference>
<evidence type="ECO:0000259" key="1">
    <source>
        <dbReference type="Pfam" id="PF05523"/>
    </source>
</evidence>
<organism evidence="2 3">
    <name type="scientific">Salinivibrio proteolyticus</name>
    <dbReference type="NCBI Taxonomy" id="334715"/>
    <lineage>
        <taxon>Bacteria</taxon>
        <taxon>Pseudomonadati</taxon>
        <taxon>Pseudomonadota</taxon>
        <taxon>Gammaproteobacteria</taxon>
        <taxon>Vibrionales</taxon>
        <taxon>Vibrionaceae</taxon>
        <taxon>Salinivibrio</taxon>
    </lineage>
</organism>
<protein>
    <submittedName>
        <fullName evidence="2">FdtA/QdtA family cupin domain-containing protein</fullName>
    </submittedName>
</protein>
<evidence type="ECO:0000313" key="2">
    <source>
        <dbReference type="EMBL" id="WBA13982.1"/>
    </source>
</evidence>
<dbReference type="Proteomes" id="UP001164676">
    <property type="component" value="Chromosome"/>
</dbReference>
<dbReference type="InterPro" id="IPR011051">
    <property type="entry name" value="RmlC_Cupin_sf"/>
</dbReference>
<feature type="domain" description="Sugar 3,4-ketoisomerase QdtA cupin" evidence="1">
    <location>
        <begin position="4"/>
        <end position="131"/>
    </location>
</feature>
<dbReference type="RefSeq" id="WP_269597343.1">
    <property type="nucleotide sequence ID" value="NZ_CP114584.1"/>
</dbReference>
<proteinExistence type="predicted"/>
<dbReference type="Pfam" id="PF05523">
    <property type="entry name" value="FdtA"/>
    <property type="match status" value="1"/>
</dbReference>
<dbReference type="SUPFAM" id="SSF51182">
    <property type="entry name" value="RmlC-like cupins"/>
    <property type="match status" value="1"/>
</dbReference>
<dbReference type="InterPro" id="IPR008894">
    <property type="entry name" value="QdtA_cupin_dom"/>
</dbReference>
<dbReference type="CDD" id="cd20292">
    <property type="entry name" value="cupin_QdtA-like"/>
    <property type="match status" value="1"/>
</dbReference>
<reference evidence="2" key="1">
    <citation type="submission" date="2022-09" db="EMBL/GenBank/DDBJ databases">
        <authorList>
            <person name="Li Z.-J."/>
        </authorList>
    </citation>
    <scope>NUCLEOTIDE SEQUENCE</scope>
    <source>
        <strain evidence="2">TGB10</strain>
    </source>
</reference>
<dbReference type="InterPro" id="IPR014710">
    <property type="entry name" value="RmlC-like_jellyroll"/>
</dbReference>
<evidence type="ECO:0000313" key="3">
    <source>
        <dbReference type="Proteomes" id="UP001164676"/>
    </source>
</evidence>
<keyword evidence="3" id="KW-1185">Reference proteome</keyword>
<gene>
    <name evidence="2" type="ORF">N7E60_09610</name>
</gene>
<accession>A0ABY7L9Q0</accession>